<name>A0A914Z8J2_9BILA</name>
<sequence length="90" mass="10517">MDSVVFLVQEKTEDWFEMIKEDEKWRDVCDNVEKDGRTLHEKSIFGFKSGCLVKIESFGRERKVVLVEKRKALWEEVHCGQLGGHFGAKN</sequence>
<evidence type="ECO:0000313" key="2">
    <source>
        <dbReference type="WBParaSite" id="PSU_v2.g8995.t1"/>
    </source>
</evidence>
<dbReference type="Proteomes" id="UP000887577">
    <property type="component" value="Unplaced"/>
</dbReference>
<dbReference type="WBParaSite" id="PSU_v2.g8995.t1">
    <property type="protein sequence ID" value="PSU_v2.g8995.t1"/>
    <property type="gene ID" value="PSU_v2.g8995"/>
</dbReference>
<proteinExistence type="predicted"/>
<protein>
    <submittedName>
        <fullName evidence="2">Uncharacterized protein</fullName>
    </submittedName>
</protein>
<reference evidence="2" key="1">
    <citation type="submission" date="2022-11" db="UniProtKB">
        <authorList>
            <consortium name="WormBaseParasite"/>
        </authorList>
    </citation>
    <scope>IDENTIFICATION</scope>
</reference>
<organism evidence="1 2">
    <name type="scientific">Panagrolaimus superbus</name>
    <dbReference type="NCBI Taxonomy" id="310955"/>
    <lineage>
        <taxon>Eukaryota</taxon>
        <taxon>Metazoa</taxon>
        <taxon>Ecdysozoa</taxon>
        <taxon>Nematoda</taxon>
        <taxon>Chromadorea</taxon>
        <taxon>Rhabditida</taxon>
        <taxon>Tylenchina</taxon>
        <taxon>Panagrolaimomorpha</taxon>
        <taxon>Panagrolaimoidea</taxon>
        <taxon>Panagrolaimidae</taxon>
        <taxon>Panagrolaimus</taxon>
    </lineage>
</organism>
<keyword evidence="1" id="KW-1185">Reference proteome</keyword>
<evidence type="ECO:0000313" key="1">
    <source>
        <dbReference type="Proteomes" id="UP000887577"/>
    </source>
</evidence>
<accession>A0A914Z8J2</accession>
<dbReference type="AlphaFoldDB" id="A0A914Z8J2"/>